<proteinExistence type="predicted"/>
<reference evidence="1" key="1">
    <citation type="submission" date="2014-09" db="EMBL/GenBank/DDBJ databases">
        <authorList>
            <person name="Magalhaes I.L.F."/>
            <person name="Oliveira U."/>
            <person name="Santos F.R."/>
            <person name="Vidigal T.H.D.A."/>
            <person name="Brescovit A.D."/>
            <person name="Santos A.J."/>
        </authorList>
    </citation>
    <scope>NUCLEOTIDE SEQUENCE</scope>
    <source>
        <tissue evidence="1">Shoot tissue taken approximately 20 cm above the soil surface</tissue>
    </source>
</reference>
<evidence type="ECO:0000313" key="1">
    <source>
        <dbReference type="EMBL" id="JAD37735.1"/>
    </source>
</evidence>
<dbReference type="EMBL" id="GBRH01260160">
    <property type="protein sequence ID" value="JAD37735.1"/>
    <property type="molecule type" value="Transcribed_RNA"/>
</dbReference>
<protein>
    <submittedName>
        <fullName evidence="1">Uncharacterized protein</fullName>
    </submittedName>
</protein>
<reference evidence="1" key="2">
    <citation type="journal article" date="2015" name="Data Brief">
        <title>Shoot transcriptome of the giant reed, Arundo donax.</title>
        <authorList>
            <person name="Barrero R.A."/>
            <person name="Guerrero F.D."/>
            <person name="Moolhuijzen P."/>
            <person name="Goolsby J.A."/>
            <person name="Tidwell J."/>
            <person name="Bellgard S.E."/>
            <person name="Bellgard M.I."/>
        </authorList>
    </citation>
    <scope>NUCLEOTIDE SEQUENCE</scope>
    <source>
        <tissue evidence="1">Shoot tissue taken approximately 20 cm above the soil surface</tissue>
    </source>
</reference>
<sequence length="29" mass="3544">MAKRDLTLRYLLMLSRQYQGQDAAYLLRR</sequence>
<name>A0A0A8ZLW9_ARUDO</name>
<organism evidence="1">
    <name type="scientific">Arundo donax</name>
    <name type="common">Giant reed</name>
    <name type="synonym">Donax arundinaceus</name>
    <dbReference type="NCBI Taxonomy" id="35708"/>
    <lineage>
        <taxon>Eukaryota</taxon>
        <taxon>Viridiplantae</taxon>
        <taxon>Streptophyta</taxon>
        <taxon>Embryophyta</taxon>
        <taxon>Tracheophyta</taxon>
        <taxon>Spermatophyta</taxon>
        <taxon>Magnoliopsida</taxon>
        <taxon>Liliopsida</taxon>
        <taxon>Poales</taxon>
        <taxon>Poaceae</taxon>
        <taxon>PACMAD clade</taxon>
        <taxon>Arundinoideae</taxon>
        <taxon>Arundineae</taxon>
        <taxon>Arundo</taxon>
    </lineage>
</organism>
<dbReference type="AlphaFoldDB" id="A0A0A8ZLW9"/>
<accession>A0A0A8ZLW9</accession>